<dbReference type="AlphaFoldDB" id="A0A654FHY6"/>
<keyword evidence="3" id="KW-0227">DNA damage</keyword>
<dbReference type="PANTHER" id="PTHR23240:SF36">
    <property type="entry name" value="DNA CROSS-LINK REPAIR PROTEIN SNM1"/>
    <property type="match status" value="1"/>
</dbReference>
<keyword evidence="4" id="KW-0234">DNA repair</keyword>
<evidence type="ECO:0000256" key="6">
    <source>
        <dbReference type="SAM" id="MobiDB-lite"/>
    </source>
</evidence>
<dbReference type="InterPro" id="IPR036866">
    <property type="entry name" value="RibonucZ/Hydroxyglut_hydro"/>
</dbReference>
<sequence length="484" mass="55162">MDFSDEDDDEDCFGSRFNDGVNEEEEDEEGFVFNDDVEENEEEEGFASDFYKAGSDWSCLVEDEETVSSSVKKMKQSNLFQIWGLQENSPDTTKKMKQTDLFQSWGLQKPSPFTSPASNSAKKTTSALGKRRRDSSFSNDSPRPCPFYKKLPGTPFTVDAFRYGCVQGCSAYFLTHFHADHYIGLTKAWSHGPIYCSSLTSRLLRLSLSVNPSSIHPLELDVEYTINGIKVTLIEANHCPGAALIHFRLLDGTCYLHTGDFRASKQMQTHPLLFNQRVHVLYLDTTYCNPRYKFPSKEDVLSYVVRITKDFLRKQPKTLIVVGSYSIGKECVYLAIAKALGVKIFANASRRRILQSFGWDDISKNLSTDGKATCLHVLPMSSLKVERLDEHLKIYREQYGAVLAFRPTGWTYSEKIGEHLDLIKPTSRGKITIYGVPYSEHSSFTELREFVQFLRPDKIIPTVNNGNAGTREKMQSCFREWLRR</sequence>
<dbReference type="Gene3D" id="3.40.50.12650">
    <property type="match status" value="1"/>
</dbReference>
<evidence type="ECO:0000259" key="7">
    <source>
        <dbReference type="Pfam" id="PF07522"/>
    </source>
</evidence>
<evidence type="ECO:0000256" key="3">
    <source>
        <dbReference type="ARBA" id="ARBA00022763"/>
    </source>
</evidence>
<dbReference type="FunFam" id="3.40.50.12650:FF:000001">
    <property type="entry name" value="DNA cross-link repair 1A"/>
    <property type="match status" value="1"/>
</dbReference>
<comment type="subcellular location">
    <subcellularLocation>
        <location evidence="1">Nucleus</location>
    </subcellularLocation>
</comment>
<dbReference type="GO" id="GO:0005634">
    <property type="term" value="C:nucleus"/>
    <property type="evidence" value="ECO:0007669"/>
    <property type="project" value="UniProtKB-SubCell"/>
</dbReference>
<feature type="compositionally biased region" description="Acidic residues" evidence="6">
    <location>
        <begin position="21"/>
        <end position="30"/>
    </location>
</feature>
<dbReference type="EMBL" id="CACRSJ010000106">
    <property type="protein sequence ID" value="VYS58711.1"/>
    <property type="molecule type" value="Genomic_DNA"/>
</dbReference>
<reference evidence="8 9" key="1">
    <citation type="submission" date="2019-11" db="EMBL/GenBank/DDBJ databases">
        <authorList>
            <person name="Jiao W.-B."/>
            <person name="Schneeberger K."/>
        </authorList>
    </citation>
    <scope>NUCLEOTIDE SEQUENCE [LARGE SCALE GENOMIC DNA]</scope>
    <source>
        <strain evidence="9">cv. An-1</strain>
    </source>
</reference>
<evidence type="ECO:0000256" key="4">
    <source>
        <dbReference type="ARBA" id="ARBA00023204"/>
    </source>
</evidence>
<dbReference type="Pfam" id="PF07522">
    <property type="entry name" value="DRMBL"/>
    <property type="match status" value="1"/>
</dbReference>
<dbReference type="CDD" id="cd16273">
    <property type="entry name" value="SNM1A-1C-like_MBL-fold"/>
    <property type="match status" value="1"/>
</dbReference>
<name>A0A654FHY6_ARATH</name>
<organism evidence="8 9">
    <name type="scientific">Arabidopsis thaliana</name>
    <name type="common">Mouse-ear cress</name>
    <dbReference type="NCBI Taxonomy" id="3702"/>
    <lineage>
        <taxon>Eukaryota</taxon>
        <taxon>Viridiplantae</taxon>
        <taxon>Streptophyta</taxon>
        <taxon>Embryophyta</taxon>
        <taxon>Tracheophyta</taxon>
        <taxon>Spermatophyta</taxon>
        <taxon>Magnoliopsida</taxon>
        <taxon>eudicotyledons</taxon>
        <taxon>Gunneridae</taxon>
        <taxon>Pentapetalae</taxon>
        <taxon>rosids</taxon>
        <taxon>malvids</taxon>
        <taxon>Brassicales</taxon>
        <taxon>Brassicaceae</taxon>
        <taxon>Camelineae</taxon>
        <taxon>Arabidopsis</taxon>
    </lineage>
</organism>
<protein>
    <recommendedName>
        <fullName evidence="7">DNA repair metallo-beta-lactamase domain-containing protein</fullName>
    </recommendedName>
</protein>
<evidence type="ECO:0000256" key="2">
    <source>
        <dbReference type="ARBA" id="ARBA00010304"/>
    </source>
</evidence>
<feature type="domain" description="DNA repair metallo-beta-lactamase" evidence="7">
    <location>
        <begin position="361"/>
        <end position="466"/>
    </location>
</feature>
<feature type="region of interest" description="Disordered" evidence="6">
    <location>
        <begin position="1"/>
        <end position="30"/>
    </location>
</feature>
<proteinExistence type="inferred from homology"/>
<dbReference type="SUPFAM" id="SSF56281">
    <property type="entry name" value="Metallo-hydrolase/oxidoreductase"/>
    <property type="match status" value="1"/>
</dbReference>
<evidence type="ECO:0000256" key="5">
    <source>
        <dbReference type="ARBA" id="ARBA00023242"/>
    </source>
</evidence>
<dbReference type="ExpressionAtlas" id="A0A654FHY6">
    <property type="expression patterns" value="baseline and differential"/>
</dbReference>
<comment type="similarity">
    <text evidence="2">Belongs to the DNA repair metallo-beta-lactamase (DRMBL) family.</text>
</comment>
<evidence type="ECO:0000256" key="1">
    <source>
        <dbReference type="ARBA" id="ARBA00004123"/>
    </source>
</evidence>
<dbReference type="GO" id="GO:0006281">
    <property type="term" value="P:DNA repair"/>
    <property type="evidence" value="ECO:0007669"/>
    <property type="project" value="UniProtKB-KW"/>
</dbReference>
<dbReference type="PANTHER" id="PTHR23240">
    <property type="entry name" value="DNA CROSS-LINK REPAIR PROTEIN PSO2/SNM1-RELATED"/>
    <property type="match status" value="1"/>
</dbReference>
<feature type="region of interest" description="Disordered" evidence="6">
    <location>
        <begin position="109"/>
        <end position="141"/>
    </location>
</feature>
<dbReference type="Proteomes" id="UP000426265">
    <property type="component" value="Unassembled WGS sequence"/>
</dbReference>
<dbReference type="Gene3D" id="3.60.15.10">
    <property type="entry name" value="Ribonuclease Z/Hydroxyacylglutathione hydrolase-like"/>
    <property type="match status" value="1"/>
</dbReference>
<accession>A0A654FHY6</accession>
<dbReference type="InterPro" id="IPR011084">
    <property type="entry name" value="DRMBL"/>
</dbReference>
<evidence type="ECO:0000313" key="8">
    <source>
        <dbReference type="EMBL" id="VYS58711.1"/>
    </source>
</evidence>
<feature type="compositionally biased region" description="Polar residues" evidence="6">
    <location>
        <begin position="109"/>
        <end position="127"/>
    </location>
</feature>
<feature type="compositionally biased region" description="Acidic residues" evidence="6">
    <location>
        <begin position="1"/>
        <end position="12"/>
    </location>
</feature>
<gene>
    <name evidence="8" type="ORF">AN1_LOCUS14156</name>
</gene>
<evidence type="ECO:0000313" key="9">
    <source>
        <dbReference type="Proteomes" id="UP000426265"/>
    </source>
</evidence>
<dbReference type="FunFam" id="3.60.15.10:FF:000010">
    <property type="entry name" value="DNA cross-link repair 1A"/>
    <property type="match status" value="1"/>
</dbReference>
<keyword evidence="5" id="KW-0539">Nucleus</keyword>